<keyword evidence="2" id="KW-1185">Reference proteome</keyword>
<evidence type="ECO:0000313" key="2">
    <source>
        <dbReference type="Proteomes" id="UP000327013"/>
    </source>
</evidence>
<organism evidence="1 2">
    <name type="scientific">Carpinus fangiana</name>
    <dbReference type="NCBI Taxonomy" id="176857"/>
    <lineage>
        <taxon>Eukaryota</taxon>
        <taxon>Viridiplantae</taxon>
        <taxon>Streptophyta</taxon>
        <taxon>Embryophyta</taxon>
        <taxon>Tracheophyta</taxon>
        <taxon>Spermatophyta</taxon>
        <taxon>Magnoliopsida</taxon>
        <taxon>eudicotyledons</taxon>
        <taxon>Gunneridae</taxon>
        <taxon>Pentapetalae</taxon>
        <taxon>rosids</taxon>
        <taxon>fabids</taxon>
        <taxon>Fagales</taxon>
        <taxon>Betulaceae</taxon>
        <taxon>Carpinus</taxon>
    </lineage>
</organism>
<sequence>MVEALRQESRLELLKVATLLHRKRGNEEGKLVTERKLGLGMGGVSFGSEKFRILVVFWERRQRLVEAICETRRETQYLDKM</sequence>
<dbReference type="EMBL" id="CM017325">
    <property type="protein sequence ID" value="KAE8055697.1"/>
    <property type="molecule type" value="Genomic_DNA"/>
</dbReference>
<proteinExistence type="predicted"/>
<gene>
    <name evidence="1" type="ORF">FH972_012522</name>
</gene>
<dbReference type="Proteomes" id="UP000327013">
    <property type="component" value="Chromosome 5"/>
</dbReference>
<evidence type="ECO:0000313" key="1">
    <source>
        <dbReference type="EMBL" id="KAE8055697.1"/>
    </source>
</evidence>
<dbReference type="AlphaFoldDB" id="A0A5N6R7D6"/>
<protein>
    <submittedName>
        <fullName evidence="1">Uncharacterized protein</fullName>
    </submittedName>
</protein>
<reference evidence="1 2" key="1">
    <citation type="submission" date="2019-06" db="EMBL/GenBank/DDBJ databases">
        <title>A chromosomal-level reference genome of Carpinus fangiana (Coryloideae, Betulaceae).</title>
        <authorList>
            <person name="Yang X."/>
            <person name="Wang Z."/>
            <person name="Zhang L."/>
            <person name="Hao G."/>
            <person name="Liu J."/>
            <person name="Yang Y."/>
        </authorList>
    </citation>
    <scope>NUCLEOTIDE SEQUENCE [LARGE SCALE GENOMIC DNA]</scope>
    <source>
        <strain evidence="1">Cfa_2016G</strain>
        <tissue evidence="1">Leaf</tissue>
    </source>
</reference>
<accession>A0A5N6R7D6</accession>
<name>A0A5N6R7D6_9ROSI</name>